<keyword evidence="9 12" id="KW-0408">Iron</keyword>
<dbReference type="InterPro" id="IPR018028">
    <property type="entry name" value="Catalase"/>
</dbReference>
<dbReference type="CDD" id="cd08156">
    <property type="entry name" value="catalase_clade_3"/>
    <property type="match status" value="1"/>
</dbReference>
<organism evidence="15 16">
    <name type="scientific">Polaromonas aquatica</name>
    <dbReference type="NCBI Taxonomy" id="332657"/>
    <lineage>
        <taxon>Bacteria</taxon>
        <taxon>Pseudomonadati</taxon>
        <taxon>Pseudomonadota</taxon>
        <taxon>Betaproteobacteria</taxon>
        <taxon>Burkholderiales</taxon>
        <taxon>Comamonadaceae</taxon>
        <taxon>Polaromonas</taxon>
    </lineage>
</organism>
<dbReference type="InterPro" id="IPR010582">
    <property type="entry name" value="Catalase_immune_responsive"/>
</dbReference>
<proteinExistence type="inferred from homology"/>
<evidence type="ECO:0000256" key="13">
    <source>
        <dbReference type="SAM" id="MobiDB-lite"/>
    </source>
</evidence>
<dbReference type="Gene3D" id="2.40.180.10">
    <property type="entry name" value="Catalase core domain"/>
    <property type="match status" value="1"/>
</dbReference>
<comment type="similarity">
    <text evidence="3 12">Belongs to the catalase family.</text>
</comment>
<comment type="caution">
    <text evidence="15">The sequence shown here is derived from an EMBL/GenBank/DDBJ whole genome shotgun (WGS) entry which is preliminary data.</text>
</comment>
<evidence type="ECO:0000256" key="4">
    <source>
        <dbReference type="ARBA" id="ARBA00012314"/>
    </source>
</evidence>
<comment type="catalytic activity">
    <reaction evidence="11 12">
        <text>2 H2O2 = O2 + 2 H2O</text>
        <dbReference type="Rhea" id="RHEA:20309"/>
        <dbReference type="ChEBI" id="CHEBI:15377"/>
        <dbReference type="ChEBI" id="CHEBI:15379"/>
        <dbReference type="ChEBI" id="CHEBI:16240"/>
        <dbReference type="EC" id="1.11.1.6"/>
    </reaction>
</comment>
<evidence type="ECO:0000256" key="5">
    <source>
        <dbReference type="ARBA" id="ARBA00022559"/>
    </source>
</evidence>
<evidence type="ECO:0000256" key="1">
    <source>
        <dbReference type="ARBA" id="ARBA00001971"/>
    </source>
</evidence>
<keyword evidence="6 12" id="KW-0349">Heme</keyword>
<feature type="domain" description="Catalase core" evidence="14">
    <location>
        <begin position="5"/>
        <end position="389"/>
    </location>
</feature>
<evidence type="ECO:0000256" key="8">
    <source>
        <dbReference type="ARBA" id="ARBA00023002"/>
    </source>
</evidence>
<gene>
    <name evidence="15" type="ORF">ACFQND_22900</name>
</gene>
<name>A0ABW1U3I1_9BURK</name>
<accession>A0ABW1U3I1</accession>
<dbReference type="PANTHER" id="PTHR11465:SF61">
    <property type="entry name" value="CATALASE"/>
    <property type="match status" value="1"/>
</dbReference>
<dbReference type="EC" id="1.11.1.6" evidence="4 12"/>
<sequence length="478" mass="53674">MTKLTTAAGAPVVDNQNTQTAGPRGPVLLQDVWHLEKLAHFAREVIPERRMHAKGSAAYGTFTVTHDITKYTKAKIFSQVGKKTDLVLRFSTVAGERGAADAERDIRGFAVKFYTEEGNWDMVGNNTPVFFLRDPLKFPDLNRAVKRDPRTNLRSAENNWDFWTLLPEALHQVTIVMSDRGLPRSYRHMHGFGSHTFSFLNAKNERFWVKFHFVSQQGIENLSDADAAALVGNDRESHQADLLNAIDNKDFPRWNLKVQVMPEKDAATYHLNPFDLTKVWPHKDYPLIDVGVLELNRNPENYFAEVEQLAFSPANVVPGISFSPDKMLQSRLFSYGDAQRYRLGVNHHQIPVNAPKCPFHTSHRDGSMRVDNNNGSEVGYEPNSKGALQEQPDFAEPPLSIEGAAAHWNHRVDEDYYSQPGNLFRLMTPEKQQLLFENTARAVGGASKAIQERHIANCSKADPAYGAGVAKALAARAK</sequence>
<reference evidence="16" key="1">
    <citation type="journal article" date="2019" name="Int. J. Syst. Evol. Microbiol.">
        <title>The Global Catalogue of Microorganisms (GCM) 10K type strain sequencing project: providing services to taxonomists for standard genome sequencing and annotation.</title>
        <authorList>
            <consortium name="The Broad Institute Genomics Platform"/>
            <consortium name="The Broad Institute Genome Sequencing Center for Infectious Disease"/>
            <person name="Wu L."/>
            <person name="Ma J."/>
        </authorList>
    </citation>
    <scope>NUCLEOTIDE SEQUENCE [LARGE SCALE GENOMIC DNA]</scope>
    <source>
        <strain evidence="16">CCUG 39402</strain>
    </source>
</reference>
<dbReference type="Pfam" id="PF06628">
    <property type="entry name" value="Catalase-rel"/>
    <property type="match status" value="1"/>
</dbReference>
<keyword evidence="16" id="KW-1185">Reference proteome</keyword>
<dbReference type="Proteomes" id="UP001596270">
    <property type="component" value="Unassembled WGS sequence"/>
</dbReference>
<evidence type="ECO:0000256" key="11">
    <source>
        <dbReference type="ARBA" id="ARBA00049254"/>
    </source>
</evidence>
<evidence type="ECO:0000256" key="9">
    <source>
        <dbReference type="ARBA" id="ARBA00023004"/>
    </source>
</evidence>
<dbReference type="PIRSF" id="PIRSF038928">
    <property type="entry name" value="Catalase_clade1-3"/>
    <property type="match status" value="1"/>
</dbReference>
<dbReference type="PANTHER" id="PTHR11465">
    <property type="entry name" value="CATALASE"/>
    <property type="match status" value="1"/>
</dbReference>
<dbReference type="SMART" id="SM01060">
    <property type="entry name" value="Catalase"/>
    <property type="match status" value="1"/>
</dbReference>
<evidence type="ECO:0000256" key="12">
    <source>
        <dbReference type="RuleBase" id="RU000498"/>
    </source>
</evidence>
<dbReference type="PROSITE" id="PS00438">
    <property type="entry name" value="CATALASE_2"/>
    <property type="match status" value="1"/>
</dbReference>
<feature type="region of interest" description="Disordered" evidence="13">
    <location>
        <begin position="1"/>
        <end position="23"/>
    </location>
</feature>
<evidence type="ECO:0000256" key="7">
    <source>
        <dbReference type="ARBA" id="ARBA00022723"/>
    </source>
</evidence>
<dbReference type="EMBL" id="JBHSRS010000084">
    <property type="protein sequence ID" value="MFC6284085.1"/>
    <property type="molecule type" value="Genomic_DNA"/>
</dbReference>
<dbReference type="InterPro" id="IPR011614">
    <property type="entry name" value="Catalase_core"/>
</dbReference>
<evidence type="ECO:0000256" key="3">
    <source>
        <dbReference type="ARBA" id="ARBA00005329"/>
    </source>
</evidence>
<dbReference type="PROSITE" id="PS51402">
    <property type="entry name" value="CATALASE_3"/>
    <property type="match status" value="1"/>
</dbReference>
<keyword evidence="7 12" id="KW-0479">Metal-binding</keyword>
<dbReference type="Pfam" id="PF00199">
    <property type="entry name" value="Catalase"/>
    <property type="match status" value="1"/>
</dbReference>
<dbReference type="PRINTS" id="PR00067">
    <property type="entry name" value="CATALASE"/>
</dbReference>
<evidence type="ECO:0000313" key="16">
    <source>
        <dbReference type="Proteomes" id="UP001596270"/>
    </source>
</evidence>
<dbReference type="PROSITE" id="PS00437">
    <property type="entry name" value="CATALASE_1"/>
    <property type="match status" value="1"/>
</dbReference>
<protein>
    <recommendedName>
        <fullName evidence="4 12">Catalase</fullName>
        <ecNumber evidence="4 12">1.11.1.6</ecNumber>
    </recommendedName>
</protein>
<evidence type="ECO:0000256" key="2">
    <source>
        <dbReference type="ARBA" id="ARBA00002974"/>
    </source>
</evidence>
<evidence type="ECO:0000256" key="10">
    <source>
        <dbReference type="ARBA" id="ARBA00023324"/>
    </source>
</evidence>
<comment type="function">
    <text evidence="2">Decomposes hydrogen peroxide into water and oxygen; serves to protect cells from the toxic effects of hydrogen peroxide.</text>
</comment>
<evidence type="ECO:0000256" key="6">
    <source>
        <dbReference type="ARBA" id="ARBA00022617"/>
    </source>
</evidence>
<dbReference type="InterPro" id="IPR002226">
    <property type="entry name" value="Catalase_haem_BS"/>
</dbReference>
<dbReference type="InterPro" id="IPR024708">
    <property type="entry name" value="Catalase_AS"/>
</dbReference>
<keyword evidence="8 12" id="KW-0560">Oxidoreductase</keyword>
<evidence type="ECO:0000313" key="15">
    <source>
        <dbReference type="EMBL" id="MFC6284085.1"/>
    </source>
</evidence>
<dbReference type="SUPFAM" id="SSF56634">
    <property type="entry name" value="Heme-dependent catalase-like"/>
    <property type="match status" value="1"/>
</dbReference>
<comment type="cofactor">
    <cofactor evidence="1">
        <name>heme</name>
        <dbReference type="ChEBI" id="CHEBI:30413"/>
    </cofactor>
</comment>
<dbReference type="RefSeq" id="WP_371439849.1">
    <property type="nucleotide sequence ID" value="NZ_JBHSRS010000084.1"/>
</dbReference>
<dbReference type="InterPro" id="IPR040333">
    <property type="entry name" value="Catalase_3"/>
</dbReference>
<keyword evidence="10 12" id="KW-0376">Hydrogen peroxide</keyword>
<keyword evidence="5 12" id="KW-0575">Peroxidase</keyword>
<evidence type="ECO:0000259" key="14">
    <source>
        <dbReference type="SMART" id="SM01060"/>
    </source>
</evidence>
<dbReference type="InterPro" id="IPR024711">
    <property type="entry name" value="Catalase_clade1/3"/>
</dbReference>
<dbReference type="InterPro" id="IPR020835">
    <property type="entry name" value="Catalase_sf"/>
</dbReference>